<organism evidence="1 2">
    <name type="scientific">Acinetobacter populi</name>
    <dbReference type="NCBI Taxonomy" id="1582270"/>
    <lineage>
        <taxon>Bacteria</taxon>
        <taxon>Pseudomonadati</taxon>
        <taxon>Pseudomonadota</taxon>
        <taxon>Gammaproteobacteria</taxon>
        <taxon>Moraxellales</taxon>
        <taxon>Moraxellaceae</taxon>
        <taxon>Acinetobacter</taxon>
    </lineage>
</organism>
<reference evidence="1 2" key="1">
    <citation type="submission" date="2017-05" db="EMBL/GenBank/DDBJ databases">
        <title>Acinetobacter populi ANC 5415 (= PBJ7), whole genome shotgun sequencing project.</title>
        <authorList>
            <person name="Nemec A."/>
            <person name="Radolfova-Krizova L."/>
        </authorList>
    </citation>
    <scope>NUCLEOTIDE SEQUENCE [LARGE SCALE GENOMIC DNA]</scope>
    <source>
        <strain evidence="1 2">PBJ7</strain>
    </source>
</reference>
<dbReference type="RefSeq" id="WP_087620590.1">
    <property type="nucleotide sequence ID" value="NZ_NEXX01000003.1"/>
</dbReference>
<accession>A0A1Z9YXR1</accession>
<gene>
    <name evidence="1" type="ORF">CAP51_09840</name>
</gene>
<comment type="caution">
    <text evidence="1">The sequence shown here is derived from an EMBL/GenBank/DDBJ whole genome shotgun (WGS) entry which is preliminary data.</text>
</comment>
<proteinExistence type="predicted"/>
<evidence type="ECO:0000313" key="1">
    <source>
        <dbReference type="EMBL" id="OUY06988.1"/>
    </source>
</evidence>
<dbReference type="EMBL" id="NEXX01000003">
    <property type="protein sequence ID" value="OUY06988.1"/>
    <property type="molecule type" value="Genomic_DNA"/>
</dbReference>
<evidence type="ECO:0000313" key="2">
    <source>
        <dbReference type="Proteomes" id="UP000196536"/>
    </source>
</evidence>
<dbReference type="OrthoDB" id="9150066at2"/>
<name>A0A1Z9YXR1_9GAMM</name>
<dbReference type="AlphaFoldDB" id="A0A1Z9YXR1"/>
<dbReference type="Proteomes" id="UP000196536">
    <property type="component" value="Unassembled WGS sequence"/>
</dbReference>
<protein>
    <submittedName>
        <fullName evidence="1">Uncharacterized protein</fullName>
    </submittedName>
</protein>
<keyword evidence="2" id="KW-1185">Reference proteome</keyword>
<sequence length="241" mass="28348">MNGLRLCWICEENIADTSEHALKKTDIVRAYGKGSYRNLNEKQPIHFKNGKETKLQGANSDIIKNLKDLCKQCNNTLSQPYDRAYDKFIEYVLNNSELILERRFIDFEEIYGEDFAIQQTNLFKYFIKSFGCRVYANPDFVVPRDLVNILKEDLDHFQTRLKITMSISTACIKLLGEQCFDFIGKTDMNYYNMSDYPSQYGFSFKEHVGWLFINYYYLIDIEPRSGVEWVADRKVIFLGEL</sequence>